<dbReference type="Proteomes" id="UP000005511">
    <property type="component" value="Unassembled WGS sequence"/>
</dbReference>
<accession>A0ABN0EMR1</accession>
<proteinExistence type="predicted"/>
<dbReference type="EMBL" id="AIMT01000104">
    <property type="protein sequence ID" value="EIA62362.1"/>
    <property type="molecule type" value="Genomic_DNA"/>
</dbReference>
<feature type="non-terminal residue" evidence="1">
    <location>
        <position position="31"/>
    </location>
</feature>
<evidence type="ECO:0000313" key="1">
    <source>
        <dbReference type="EMBL" id="EIA62362.1"/>
    </source>
</evidence>
<protein>
    <submittedName>
        <fullName evidence="1">Uncharacterized protein</fullName>
    </submittedName>
</protein>
<organism evidence="1 2">
    <name type="scientific">Campylobacter coli 80352</name>
    <dbReference type="NCBI Taxonomy" id="887288"/>
    <lineage>
        <taxon>Bacteria</taxon>
        <taxon>Pseudomonadati</taxon>
        <taxon>Campylobacterota</taxon>
        <taxon>Epsilonproteobacteria</taxon>
        <taxon>Campylobacterales</taxon>
        <taxon>Campylobacteraceae</taxon>
        <taxon>Campylobacter</taxon>
    </lineage>
</organism>
<reference evidence="1 2" key="1">
    <citation type="submission" date="2010-09" db="EMBL/GenBank/DDBJ databases">
        <authorList>
            <person name="Richards V."/>
            <person name="Lefebure T."/>
            <person name="Suzuki H."/>
            <person name="Pavinski Bitar P."/>
            <person name="Stanhope M."/>
        </authorList>
    </citation>
    <scope>NUCLEOTIDE SEQUENCE [LARGE SCALE GENOMIC DNA]</scope>
    <source>
        <strain evidence="1 2">80352</strain>
    </source>
</reference>
<gene>
    <name evidence="1" type="ORF">cco14_09342</name>
</gene>
<comment type="caution">
    <text evidence="1">The sequence shown here is derived from an EMBL/GenBank/DDBJ whole genome shotgun (WGS) entry which is preliminary data.</text>
</comment>
<evidence type="ECO:0000313" key="2">
    <source>
        <dbReference type="Proteomes" id="UP000005511"/>
    </source>
</evidence>
<sequence>MSNTSIININNQEVIFENKDEQVFCTSLDVA</sequence>
<keyword evidence="2" id="KW-1185">Reference proteome</keyword>
<name>A0ABN0EMR1_CAMCO</name>